<evidence type="ECO:0000256" key="5">
    <source>
        <dbReference type="ARBA" id="ARBA00023136"/>
    </source>
</evidence>
<dbReference type="InterPro" id="IPR003834">
    <property type="entry name" value="Cyt_c_assmbl_TM_dom"/>
</dbReference>
<feature type="transmembrane region" description="Helical" evidence="6">
    <location>
        <begin position="12"/>
        <end position="31"/>
    </location>
</feature>
<comment type="caution">
    <text evidence="8">The sequence shown here is derived from an EMBL/GenBank/DDBJ whole genome shotgun (WGS) entry which is preliminary data.</text>
</comment>
<comment type="subcellular location">
    <subcellularLocation>
        <location evidence="1">Membrane</location>
        <topology evidence="1">Multi-pass membrane protein</topology>
    </subcellularLocation>
</comment>
<reference evidence="8 9" key="1">
    <citation type="submission" date="2019-11" db="EMBL/GenBank/DDBJ databases">
        <title>Characterisation of Fundicoccus ignavus gen. nov. sp. nov., a novel genus of the family Aerococcaceae isolated from bulk tank milk.</title>
        <authorList>
            <person name="Siebert A."/>
            <person name="Huptas C."/>
            <person name="Wenning M."/>
            <person name="Scherer S."/>
            <person name="Doll E.V."/>
        </authorList>
    </citation>
    <scope>NUCLEOTIDE SEQUENCE [LARGE SCALE GENOMIC DNA]</scope>
    <source>
        <strain evidence="8 9">WS4759</strain>
    </source>
</reference>
<feature type="transmembrane region" description="Helical" evidence="6">
    <location>
        <begin position="151"/>
        <end position="175"/>
    </location>
</feature>
<keyword evidence="3 6" id="KW-0812">Transmembrane</keyword>
<sequence>MQHFLLGVEGVLTFISPCLLPMLPIYLAYLTGQTQDSQKDTSPSLLPQAIQFVLGFTFIFVIMSIFVTSIGRFVLINRTAIHIVAGSFMILMGLDYLLGNPLMSRFTFAPKSSVKNTNAFLFGMIFSISWTPCVGTFLASALSYAATSDSYLTSITLLLSYSLGLGIPFVLSALLIQELQNVLTWIKQHYRGIRIISGSLLILMGIGSIFGWLEQLLLSLS</sequence>
<dbReference type="PANTHER" id="PTHR31272:SF9">
    <property type="entry name" value="BLL1027 PROTEIN"/>
    <property type="match status" value="1"/>
</dbReference>
<evidence type="ECO:0000256" key="1">
    <source>
        <dbReference type="ARBA" id="ARBA00004141"/>
    </source>
</evidence>
<gene>
    <name evidence="8" type="ORF">GIY09_08275</name>
</gene>
<dbReference type="EMBL" id="WJQS01000007">
    <property type="protein sequence ID" value="MRI85860.1"/>
    <property type="molecule type" value="Genomic_DNA"/>
</dbReference>
<dbReference type="GO" id="GO:0016020">
    <property type="term" value="C:membrane"/>
    <property type="evidence" value="ECO:0007669"/>
    <property type="project" value="UniProtKB-SubCell"/>
</dbReference>
<keyword evidence="5 6" id="KW-0472">Membrane</keyword>
<evidence type="ECO:0000313" key="8">
    <source>
        <dbReference type="EMBL" id="MRI85860.1"/>
    </source>
</evidence>
<evidence type="ECO:0000256" key="6">
    <source>
        <dbReference type="SAM" id="Phobius"/>
    </source>
</evidence>
<feature type="transmembrane region" description="Helical" evidence="6">
    <location>
        <begin position="80"/>
        <end position="98"/>
    </location>
</feature>
<dbReference type="PANTHER" id="PTHR31272">
    <property type="entry name" value="CYTOCHROME C-TYPE BIOGENESIS PROTEIN HI_1454-RELATED"/>
    <property type="match status" value="1"/>
</dbReference>
<dbReference type="GO" id="GO:0017004">
    <property type="term" value="P:cytochrome complex assembly"/>
    <property type="evidence" value="ECO:0007669"/>
    <property type="project" value="InterPro"/>
</dbReference>
<dbReference type="AlphaFoldDB" id="A0A6I2GDG7"/>
<dbReference type="Pfam" id="PF02683">
    <property type="entry name" value="DsbD_TM"/>
    <property type="match status" value="1"/>
</dbReference>
<dbReference type="InterPro" id="IPR051790">
    <property type="entry name" value="Cytochrome_c-biogenesis_DsbD"/>
</dbReference>
<name>A0A6I2GDG7_9LACT</name>
<protein>
    <submittedName>
        <fullName evidence="8">Cytochrome C biogenesis protein CcdA</fullName>
    </submittedName>
</protein>
<organism evidence="8 9">
    <name type="scientific">Fundicoccus ignavus</name>
    <dbReference type="NCBI Taxonomy" id="2664442"/>
    <lineage>
        <taxon>Bacteria</taxon>
        <taxon>Bacillati</taxon>
        <taxon>Bacillota</taxon>
        <taxon>Bacilli</taxon>
        <taxon>Lactobacillales</taxon>
        <taxon>Aerococcaceae</taxon>
        <taxon>Fundicoccus</taxon>
    </lineage>
</organism>
<feature type="domain" description="Cytochrome C biogenesis protein transmembrane" evidence="7">
    <location>
        <begin position="9"/>
        <end position="186"/>
    </location>
</feature>
<evidence type="ECO:0000256" key="4">
    <source>
        <dbReference type="ARBA" id="ARBA00022989"/>
    </source>
</evidence>
<evidence type="ECO:0000256" key="2">
    <source>
        <dbReference type="ARBA" id="ARBA00006143"/>
    </source>
</evidence>
<feature type="transmembrane region" description="Helical" evidence="6">
    <location>
        <begin position="195"/>
        <end position="213"/>
    </location>
</feature>
<evidence type="ECO:0000259" key="7">
    <source>
        <dbReference type="Pfam" id="PF02683"/>
    </source>
</evidence>
<proteinExistence type="inferred from homology"/>
<evidence type="ECO:0000313" key="9">
    <source>
        <dbReference type="Proteomes" id="UP000430975"/>
    </source>
</evidence>
<keyword evidence="4 6" id="KW-1133">Transmembrane helix</keyword>
<feature type="transmembrane region" description="Helical" evidence="6">
    <location>
        <begin position="119"/>
        <end position="145"/>
    </location>
</feature>
<keyword evidence="9" id="KW-1185">Reference proteome</keyword>
<evidence type="ECO:0000256" key="3">
    <source>
        <dbReference type="ARBA" id="ARBA00022692"/>
    </source>
</evidence>
<feature type="transmembrane region" description="Helical" evidence="6">
    <location>
        <begin position="52"/>
        <end position="74"/>
    </location>
</feature>
<dbReference type="Proteomes" id="UP000430975">
    <property type="component" value="Unassembled WGS sequence"/>
</dbReference>
<accession>A0A6I2GDG7</accession>
<comment type="similarity">
    <text evidence="2">Belongs to the DsbD family.</text>
</comment>
<dbReference type="RefSeq" id="WP_153863716.1">
    <property type="nucleotide sequence ID" value="NZ_WJQS01000007.1"/>
</dbReference>